<dbReference type="InterPro" id="IPR003173">
    <property type="entry name" value="PC4_C"/>
</dbReference>
<dbReference type="Gene3D" id="2.30.31.10">
    <property type="entry name" value="Transcriptional Coactivator Pc4, Chain A"/>
    <property type="match status" value="1"/>
</dbReference>
<gene>
    <name evidence="2" type="ORF">SAMN05192583_0570</name>
</gene>
<feature type="domain" description="Transcriptional coactivator p15 (PC4) C-terminal" evidence="1">
    <location>
        <begin position="15"/>
        <end position="66"/>
    </location>
</feature>
<accession>A0A1H7Z8M4</accession>
<dbReference type="STRING" id="1166340.SAMN05192583_0570"/>
<dbReference type="RefSeq" id="WP_170841804.1">
    <property type="nucleotide sequence ID" value="NZ_FOCF01000001.1"/>
</dbReference>
<dbReference type="EMBL" id="FOCF01000001">
    <property type="protein sequence ID" value="SEM54344.1"/>
    <property type="molecule type" value="Genomic_DNA"/>
</dbReference>
<evidence type="ECO:0000313" key="3">
    <source>
        <dbReference type="Proteomes" id="UP000199206"/>
    </source>
</evidence>
<dbReference type="Pfam" id="PF02229">
    <property type="entry name" value="PC4"/>
    <property type="match status" value="1"/>
</dbReference>
<reference evidence="3" key="1">
    <citation type="submission" date="2016-10" db="EMBL/GenBank/DDBJ databases">
        <authorList>
            <person name="Varghese N."/>
            <person name="Submissions S."/>
        </authorList>
    </citation>
    <scope>NUCLEOTIDE SEQUENCE [LARGE SCALE GENOMIC DNA]</scope>
    <source>
        <strain evidence="3">S6-262</strain>
    </source>
</reference>
<organism evidence="2 3">
    <name type="scientific">Sphingomonas gellani</name>
    <dbReference type="NCBI Taxonomy" id="1166340"/>
    <lineage>
        <taxon>Bacteria</taxon>
        <taxon>Pseudomonadati</taxon>
        <taxon>Pseudomonadota</taxon>
        <taxon>Alphaproteobacteria</taxon>
        <taxon>Sphingomonadales</taxon>
        <taxon>Sphingomonadaceae</taxon>
        <taxon>Sphingomonas</taxon>
    </lineage>
</organism>
<dbReference type="GO" id="GO:0006355">
    <property type="term" value="P:regulation of DNA-templated transcription"/>
    <property type="evidence" value="ECO:0007669"/>
    <property type="project" value="InterPro"/>
</dbReference>
<dbReference type="GO" id="GO:0003677">
    <property type="term" value="F:DNA binding"/>
    <property type="evidence" value="ECO:0007669"/>
    <property type="project" value="InterPro"/>
</dbReference>
<name>A0A1H7Z8M4_9SPHN</name>
<dbReference type="Proteomes" id="UP000199206">
    <property type="component" value="Unassembled WGS sequence"/>
</dbReference>
<sequence length="75" mass="7984">MADPDAIPVATIRKNSREEVRVSVATYHGTRFVDVRTYVDGKGADRVPTPKGIVLRPDAIPALVEALGAAVRAAD</sequence>
<evidence type="ECO:0000313" key="2">
    <source>
        <dbReference type="EMBL" id="SEM54344.1"/>
    </source>
</evidence>
<protein>
    <submittedName>
        <fullName evidence="2">Transcriptional Coactivator p15 (PC4)</fullName>
    </submittedName>
</protein>
<evidence type="ECO:0000259" key="1">
    <source>
        <dbReference type="Pfam" id="PF02229"/>
    </source>
</evidence>
<dbReference type="SUPFAM" id="SSF54447">
    <property type="entry name" value="ssDNA-binding transcriptional regulator domain"/>
    <property type="match status" value="1"/>
</dbReference>
<proteinExistence type="predicted"/>
<dbReference type="AlphaFoldDB" id="A0A1H7Z8M4"/>
<dbReference type="InterPro" id="IPR009044">
    <property type="entry name" value="ssDNA-bd_transcriptional_reg"/>
</dbReference>
<keyword evidence="3" id="KW-1185">Reference proteome</keyword>